<evidence type="ECO:0000313" key="3">
    <source>
        <dbReference type="EMBL" id="OTG24640.1"/>
    </source>
</evidence>
<dbReference type="Gene3D" id="3.40.50.1820">
    <property type="entry name" value="alpha/beta hydrolase"/>
    <property type="match status" value="1"/>
</dbReference>
<comment type="similarity">
    <text evidence="1">Belongs to the 'GDXG' lipolytic enzyme family.</text>
</comment>
<accession>A0A251UML9</accession>
<dbReference type="PANTHER" id="PTHR23024">
    <property type="entry name" value="ARYLACETAMIDE DEACETYLASE"/>
    <property type="match status" value="1"/>
</dbReference>
<dbReference type="Pfam" id="PF07859">
    <property type="entry name" value="Abhydrolase_3"/>
    <property type="match status" value="1"/>
</dbReference>
<dbReference type="OMA" id="FPEAIHT"/>
<dbReference type="AlphaFoldDB" id="A0A251UML9"/>
<dbReference type="GO" id="GO:0016787">
    <property type="term" value="F:hydrolase activity"/>
    <property type="evidence" value="ECO:0007669"/>
    <property type="project" value="UniProtKB-KW"/>
</dbReference>
<feature type="domain" description="Alpha/beta hydrolase fold-3" evidence="2">
    <location>
        <begin position="107"/>
        <end position="328"/>
    </location>
</feature>
<dbReference type="InterPro" id="IPR029058">
    <property type="entry name" value="AB_hydrolase_fold"/>
</dbReference>
<keyword evidence="3" id="KW-0378">Hydrolase</keyword>
<evidence type="ECO:0000313" key="4">
    <source>
        <dbReference type="Proteomes" id="UP000215914"/>
    </source>
</evidence>
<evidence type="ECO:0000256" key="1">
    <source>
        <dbReference type="ARBA" id="ARBA00010515"/>
    </source>
</evidence>
<name>A0A251UML9_HELAN</name>
<sequence>MNLSQPLQIKIKKLTTQNCLHPKLRQLSLSWKTRILLWLFSTATHAARRKDGTVNRRLLNFIQFRVPPSSKPINRVKTYDVVVDPTRNLWFRVFVPTQHSSDDLPLIVFFHGGAFVYFAPDVKVYDDMCRRMARKLAVVVVSVDYRLAPEYRYPVQHNDCFDVMKFLDDEENKLKWLPENVNISSCFLAGDSAGGNIAHHVAQRACESSFRQLKVIGLVAIQPFFGGEERTNSEKELEGGPVLSLERTYWYWNAFMPMGEGYTRDHPIINVSGPKAVDISQMDFPATIVVMTGFDALVDWQKRYYEWLNKSGKEAYLVEYLNMCHGFYVFPELPESEQLLSEVKDFTHKVIEKL</sequence>
<proteinExistence type="inferred from homology"/>
<protein>
    <submittedName>
        <fullName evidence="3">Putative alpha/Beta hydrolase fold protein</fullName>
    </submittedName>
</protein>
<evidence type="ECO:0000259" key="2">
    <source>
        <dbReference type="Pfam" id="PF07859"/>
    </source>
</evidence>
<dbReference type="InParanoid" id="A0A251UML9"/>
<dbReference type="InterPro" id="IPR013094">
    <property type="entry name" value="AB_hydrolase_3"/>
</dbReference>
<reference evidence="4" key="1">
    <citation type="journal article" date="2017" name="Nature">
        <title>The sunflower genome provides insights into oil metabolism, flowering and Asterid evolution.</title>
        <authorList>
            <person name="Badouin H."/>
            <person name="Gouzy J."/>
            <person name="Grassa C.J."/>
            <person name="Murat F."/>
            <person name="Staton S.E."/>
            <person name="Cottret L."/>
            <person name="Lelandais-Briere C."/>
            <person name="Owens G.L."/>
            <person name="Carrere S."/>
            <person name="Mayjonade B."/>
            <person name="Legrand L."/>
            <person name="Gill N."/>
            <person name="Kane N.C."/>
            <person name="Bowers J.E."/>
            <person name="Hubner S."/>
            <person name="Bellec A."/>
            <person name="Berard A."/>
            <person name="Berges H."/>
            <person name="Blanchet N."/>
            <person name="Boniface M.C."/>
            <person name="Brunel D."/>
            <person name="Catrice O."/>
            <person name="Chaidir N."/>
            <person name="Claudel C."/>
            <person name="Donnadieu C."/>
            <person name="Faraut T."/>
            <person name="Fievet G."/>
            <person name="Helmstetter N."/>
            <person name="King M."/>
            <person name="Knapp S.J."/>
            <person name="Lai Z."/>
            <person name="Le Paslier M.C."/>
            <person name="Lippi Y."/>
            <person name="Lorenzon L."/>
            <person name="Mandel J.R."/>
            <person name="Marage G."/>
            <person name="Marchand G."/>
            <person name="Marquand E."/>
            <person name="Bret-Mestries E."/>
            <person name="Morien E."/>
            <person name="Nambeesan S."/>
            <person name="Nguyen T."/>
            <person name="Pegot-Espagnet P."/>
            <person name="Pouilly N."/>
            <person name="Raftis F."/>
            <person name="Sallet E."/>
            <person name="Schiex T."/>
            <person name="Thomas J."/>
            <person name="Vandecasteele C."/>
            <person name="Vares D."/>
            <person name="Vear F."/>
            <person name="Vautrin S."/>
            <person name="Crespi M."/>
            <person name="Mangin B."/>
            <person name="Burke J.M."/>
            <person name="Salse J."/>
            <person name="Munos S."/>
            <person name="Vincourt P."/>
            <person name="Rieseberg L.H."/>
            <person name="Langlade N.B."/>
        </authorList>
    </citation>
    <scope>NUCLEOTIDE SEQUENCE [LARGE SCALE GENOMIC DNA]</scope>
    <source>
        <strain evidence="4">cv. SF193</strain>
    </source>
</reference>
<dbReference type="SUPFAM" id="SSF53474">
    <property type="entry name" value="alpha/beta-Hydrolases"/>
    <property type="match status" value="1"/>
</dbReference>
<keyword evidence="4" id="KW-1185">Reference proteome</keyword>
<organism evidence="3 4">
    <name type="scientific">Helianthus annuus</name>
    <name type="common">Common sunflower</name>
    <dbReference type="NCBI Taxonomy" id="4232"/>
    <lineage>
        <taxon>Eukaryota</taxon>
        <taxon>Viridiplantae</taxon>
        <taxon>Streptophyta</taxon>
        <taxon>Embryophyta</taxon>
        <taxon>Tracheophyta</taxon>
        <taxon>Spermatophyta</taxon>
        <taxon>Magnoliopsida</taxon>
        <taxon>eudicotyledons</taxon>
        <taxon>Gunneridae</taxon>
        <taxon>Pentapetalae</taxon>
        <taxon>asterids</taxon>
        <taxon>campanulids</taxon>
        <taxon>Asterales</taxon>
        <taxon>Asteraceae</taxon>
        <taxon>Asteroideae</taxon>
        <taxon>Heliantheae alliance</taxon>
        <taxon>Heliantheae</taxon>
        <taxon>Helianthus</taxon>
    </lineage>
</organism>
<dbReference type="FunCoup" id="A0A251UML9">
    <property type="interactions" value="555"/>
</dbReference>
<dbReference type="STRING" id="4232.A0A251UML9"/>
<dbReference type="PANTHER" id="PTHR23024:SF24">
    <property type="entry name" value="ALPHA_BETA HYDROLASE FOLD-3 DOMAIN-CONTAINING PROTEIN"/>
    <property type="match status" value="1"/>
</dbReference>
<dbReference type="Proteomes" id="UP000215914">
    <property type="component" value="Chromosome 5"/>
</dbReference>
<gene>
    <name evidence="3" type="ORF">HannXRQ_Chr05g0138941</name>
</gene>
<dbReference type="InterPro" id="IPR050466">
    <property type="entry name" value="Carboxylest/Gibb_receptor"/>
</dbReference>
<dbReference type="EMBL" id="CM007894">
    <property type="protein sequence ID" value="OTG24640.1"/>
    <property type="molecule type" value="Genomic_DNA"/>
</dbReference>